<organism evidence="3 4">
    <name type="scientific">Thermodesulfobium acidiphilum</name>
    <dbReference type="NCBI Taxonomy" id="1794699"/>
    <lineage>
        <taxon>Bacteria</taxon>
        <taxon>Pseudomonadati</taxon>
        <taxon>Thermodesulfobiota</taxon>
        <taxon>Thermodesulfobiia</taxon>
        <taxon>Thermodesulfobiales</taxon>
        <taxon>Thermodesulfobiaceae</taxon>
        <taxon>Thermodesulfobium</taxon>
    </lineage>
</organism>
<feature type="domain" description="UspA" evidence="2">
    <location>
        <begin position="2"/>
        <end position="138"/>
    </location>
</feature>
<name>A0A2R4VZE1_THEAF</name>
<evidence type="ECO:0000313" key="4">
    <source>
        <dbReference type="Proteomes" id="UP000244792"/>
    </source>
</evidence>
<reference evidence="3 4" key="1">
    <citation type="submission" date="2017-04" db="EMBL/GenBank/DDBJ databases">
        <title>Genomic insights into metabolism of Thermodesulfobium acidiphilum.</title>
        <authorList>
            <person name="Toshchakov S.V."/>
            <person name="Frolov E.N."/>
            <person name="Kublanov I.V."/>
            <person name="Samarov N.I."/>
            <person name="Novikov A."/>
            <person name="Lebedinsky A.V."/>
            <person name="Bonch-Osmolovskaya E.A."/>
            <person name="Chernyh N.A."/>
        </authorList>
    </citation>
    <scope>NUCLEOTIDE SEQUENCE [LARGE SCALE GENOMIC DNA]</scope>
    <source>
        <strain evidence="3 4">3127-1</strain>
    </source>
</reference>
<keyword evidence="4" id="KW-1185">Reference proteome</keyword>
<dbReference type="KEGG" id="taci:TDSAC_0543"/>
<dbReference type="InterPro" id="IPR014729">
    <property type="entry name" value="Rossmann-like_a/b/a_fold"/>
</dbReference>
<accession>A0A2R4VZE1</accession>
<dbReference type="AlphaFoldDB" id="A0A2R4VZE1"/>
<dbReference type="InterPro" id="IPR006016">
    <property type="entry name" value="UspA"/>
</dbReference>
<dbReference type="SUPFAM" id="SSF52402">
    <property type="entry name" value="Adenine nucleotide alpha hydrolases-like"/>
    <property type="match status" value="1"/>
</dbReference>
<dbReference type="OrthoDB" id="152484at2"/>
<gene>
    <name evidence="3" type="ORF">TDSAC_0543</name>
</gene>
<dbReference type="PANTHER" id="PTHR46268">
    <property type="entry name" value="STRESS RESPONSE PROTEIN NHAX"/>
    <property type="match status" value="1"/>
</dbReference>
<evidence type="ECO:0000313" key="3">
    <source>
        <dbReference type="EMBL" id="AWB09917.1"/>
    </source>
</evidence>
<dbReference type="PRINTS" id="PR01438">
    <property type="entry name" value="UNVRSLSTRESS"/>
</dbReference>
<dbReference type="InterPro" id="IPR006015">
    <property type="entry name" value="Universal_stress_UspA"/>
</dbReference>
<dbReference type="CDD" id="cd00293">
    <property type="entry name" value="USP-like"/>
    <property type="match status" value="1"/>
</dbReference>
<dbReference type="Proteomes" id="UP000244792">
    <property type="component" value="Chromosome"/>
</dbReference>
<dbReference type="RefSeq" id="WP_108308753.1">
    <property type="nucleotide sequence ID" value="NZ_CP020921.1"/>
</dbReference>
<dbReference type="PANTHER" id="PTHR46268:SF6">
    <property type="entry name" value="UNIVERSAL STRESS PROTEIN UP12"/>
    <property type="match status" value="1"/>
</dbReference>
<proteinExistence type="inferred from homology"/>
<comment type="similarity">
    <text evidence="1">Belongs to the universal stress protein A family.</text>
</comment>
<dbReference type="Gene3D" id="3.40.50.620">
    <property type="entry name" value="HUPs"/>
    <property type="match status" value="1"/>
</dbReference>
<evidence type="ECO:0000259" key="2">
    <source>
        <dbReference type="Pfam" id="PF00582"/>
    </source>
</evidence>
<sequence length="152" mass="17192">MKILVAVDGTKYSREAVLWAVKIAKKEKDAKIIALYVERQLSREDYLLSDDEIDLKIEKKANDIFVKSFEDIDIEGVEVERIVERGSPASKILDVSDREDVDLIVVGNRSRSGISNFFLGSVSDKVFTYSVRPVLVVKTREKEPEIETVAIT</sequence>
<dbReference type="Pfam" id="PF00582">
    <property type="entry name" value="Usp"/>
    <property type="match status" value="1"/>
</dbReference>
<protein>
    <submittedName>
        <fullName evidence="3">Nucleotide-binding universal stress protein, UspA family</fullName>
    </submittedName>
</protein>
<dbReference type="EMBL" id="CP020921">
    <property type="protein sequence ID" value="AWB09917.1"/>
    <property type="molecule type" value="Genomic_DNA"/>
</dbReference>
<evidence type="ECO:0000256" key="1">
    <source>
        <dbReference type="ARBA" id="ARBA00008791"/>
    </source>
</evidence>